<evidence type="ECO:0000256" key="1">
    <source>
        <dbReference type="ARBA" id="ARBA00004141"/>
    </source>
</evidence>
<dbReference type="Gene3D" id="2.40.50.140">
    <property type="entry name" value="Nucleic acid-binding proteins"/>
    <property type="match status" value="1"/>
</dbReference>
<organism evidence="7 8">
    <name type="scientific">Megalodesulfovibrio gigas (strain ATCC 19364 / DSM 1382 / NCIMB 9332 / VKM B-1759)</name>
    <name type="common">Desulfovibrio gigas</name>
    <dbReference type="NCBI Taxonomy" id="1121448"/>
    <lineage>
        <taxon>Bacteria</taxon>
        <taxon>Pseudomonadati</taxon>
        <taxon>Thermodesulfobacteriota</taxon>
        <taxon>Desulfovibrionia</taxon>
        <taxon>Desulfovibrionales</taxon>
        <taxon>Desulfovibrionaceae</taxon>
        <taxon>Megalodesulfovibrio</taxon>
    </lineage>
</organism>
<evidence type="ECO:0000313" key="7">
    <source>
        <dbReference type="EMBL" id="AGW12163.1"/>
    </source>
</evidence>
<feature type="transmembrane region" description="Helical" evidence="5">
    <location>
        <begin position="47"/>
        <end position="66"/>
    </location>
</feature>
<protein>
    <recommendedName>
        <fullName evidence="6">NfeD-like C-terminal domain-containing protein</fullName>
    </recommendedName>
</protein>
<sequence length="148" mass="15893">MSAWLVWFLVGIGFLILELLLPGFIVIFFCMGAWVTMIGMLLAPEMATAWQVSLFVVASLASLFSLRTWGMKTFGGRSEVNEDARIDDKIGKPAVVTQAIYPPASGEVKCLGSFWRAVADQPIGVGVPVLIEAVVSGDGLTFKVKPAA</sequence>
<dbReference type="OrthoDB" id="5432219at2"/>
<dbReference type="KEGG" id="dgg:DGI_0229"/>
<name>T2G7B1_MEGG1</name>
<keyword evidence="8" id="KW-1185">Reference proteome</keyword>
<dbReference type="PANTHER" id="PTHR33507">
    <property type="entry name" value="INNER MEMBRANE PROTEIN YBBJ"/>
    <property type="match status" value="1"/>
</dbReference>
<dbReference type="InterPro" id="IPR052165">
    <property type="entry name" value="Membrane_assoc_protease"/>
</dbReference>
<dbReference type="HOGENOM" id="CLU_116732_1_2_7"/>
<dbReference type="AlphaFoldDB" id="T2G7B1"/>
<dbReference type="GO" id="GO:0005886">
    <property type="term" value="C:plasma membrane"/>
    <property type="evidence" value="ECO:0007669"/>
    <property type="project" value="TreeGrafter"/>
</dbReference>
<dbReference type="STRING" id="1121448.DGI_0229"/>
<accession>T2G7B1</accession>
<keyword evidence="2 5" id="KW-0812">Transmembrane</keyword>
<keyword evidence="4 5" id="KW-0472">Membrane</keyword>
<evidence type="ECO:0000256" key="4">
    <source>
        <dbReference type="ARBA" id="ARBA00023136"/>
    </source>
</evidence>
<reference evidence="7 8" key="1">
    <citation type="journal article" date="2013" name="J. Bacteriol.">
        <title>Roles of HynAB and Ech, the only two hydrogenases found in the model sulfate reducer Desulfovibrio gigas.</title>
        <authorList>
            <person name="Morais-Silva F.O."/>
            <person name="Santos C.I."/>
            <person name="Rodrigues R."/>
            <person name="Pereira I.A."/>
            <person name="Rodrigues-Pousada C."/>
        </authorList>
    </citation>
    <scope>NUCLEOTIDE SEQUENCE [LARGE SCALE GENOMIC DNA]</scope>
    <source>
        <strain evidence="8">ATCC 19364 / DSM 1382 / NCIMB 9332 / VKM B-1759</strain>
    </source>
</reference>
<dbReference type="PANTHER" id="PTHR33507:SF3">
    <property type="entry name" value="INNER MEMBRANE PROTEIN YBBJ"/>
    <property type="match status" value="1"/>
</dbReference>
<dbReference type="Proteomes" id="UP000016587">
    <property type="component" value="Chromosome"/>
</dbReference>
<feature type="domain" description="NfeD-like C-terminal" evidence="6">
    <location>
        <begin position="87"/>
        <end position="146"/>
    </location>
</feature>
<dbReference type="RefSeq" id="WP_021758759.1">
    <property type="nucleotide sequence ID" value="NC_022444.1"/>
</dbReference>
<dbReference type="InterPro" id="IPR002810">
    <property type="entry name" value="NfeD-like_C"/>
</dbReference>
<evidence type="ECO:0000259" key="6">
    <source>
        <dbReference type="Pfam" id="PF01957"/>
    </source>
</evidence>
<dbReference type="eggNOG" id="COG1585">
    <property type="taxonomic scope" value="Bacteria"/>
</dbReference>
<reference evidence="8" key="2">
    <citation type="submission" date="2013-07" db="EMBL/GenBank/DDBJ databases">
        <authorList>
            <person name="Morais-Silva F.O."/>
            <person name="Rezende A.M."/>
            <person name="Pimentel C."/>
            <person name="Resende D.M."/>
            <person name="Santos C.I."/>
            <person name="Clemente C."/>
            <person name="de Oliveira L.M."/>
            <person name="da Silva S.M."/>
            <person name="Costa D.A."/>
            <person name="Varela-Raposo A."/>
            <person name="Horacio E.C.A."/>
            <person name="Matos M."/>
            <person name="Flores O."/>
            <person name="Ruiz J.C."/>
            <person name="Rodrigues-Pousada C."/>
        </authorList>
    </citation>
    <scope>NUCLEOTIDE SEQUENCE [LARGE SCALE GENOMIC DNA]</scope>
    <source>
        <strain evidence="8">ATCC 19364 / DSM 1382 / NCIMB 9332 / VKM B-1759</strain>
    </source>
</reference>
<dbReference type="SUPFAM" id="SSF141322">
    <property type="entry name" value="NfeD domain-like"/>
    <property type="match status" value="1"/>
</dbReference>
<evidence type="ECO:0000256" key="5">
    <source>
        <dbReference type="SAM" id="Phobius"/>
    </source>
</evidence>
<gene>
    <name evidence="7" type="ORF">DGI_0229</name>
</gene>
<dbReference type="InterPro" id="IPR012340">
    <property type="entry name" value="NA-bd_OB-fold"/>
</dbReference>
<evidence type="ECO:0000256" key="2">
    <source>
        <dbReference type="ARBA" id="ARBA00022692"/>
    </source>
</evidence>
<keyword evidence="3 5" id="KW-1133">Transmembrane helix</keyword>
<evidence type="ECO:0000256" key="3">
    <source>
        <dbReference type="ARBA" id="ARBA00022989"/>
    </source>
</evidence>
<dbReference type="PATRIC" id="fig|1121448.10.peg.237"/>
<dbReference type="Pfam" id="PF01957">
    <property type="entry name" value="NfeD"/>
    <property type="match status" value="1"/>
</dbReference>
<feature type="transmembrane region" description="Helical" evidence="5">
    <location>
        <begin position="7"/>
        <end position="35"/>
    </location>
</feature>
<proteinExistence type="predicted"/>
<comment type="subcellular location">
    <subcellularLocation>
        <location evidence="1">Membrane</location>
        <topology evidence="1">Multi-pass membrane protein</topology>
    </subcellularLocation>
</comment>
<dbReference type="EMBL" id="CP006585">
    <property type="protein sequence ID" value="AGW12163.1"/>
    <property type="molecule type" value="Genomic_DNA"/>
</dbReference>
<evidence type="ECO:0000313" key="8">
    <source>
        <dbReference type="Proteomes" id="UP000016587"/>
    </source>
</evidence>